<dbReference type="GeneID" id="19204467"/>
<protein>
    <recommendedName>
        <fullName evidence="2">DUF6533 domain-containing protein</fullName>
    </recommendedName>
</protein>
<evidence type="ECO:0000313" key="3">
    <source>
        <dbReference type="EMBL" id="EIW86180.1"/>
    </source>
</evidence>
<keyword evidence="1" id="KW-0472">Membrane</keyword>
<evidence type="ECO:0000259" key="2">
    <source>
        <dbReference type="Pfam" id="PF20151"/>
    </source>
</evidence>
<feature type="domain" description="DUF6533" evidence="2">
    <location>
        <begin position="18"/>
        <end position="62"/>
    </location>
</feature>
<keyword evidence="1" id="KW-0812">Transmembrane</keyword>
<dbReference type="AlphaFoldDB" id="A0A5M3N427"/>
<dbReference type="Proteomes" id="UP000053558">
    <property type="component" value="Unassembled WGS sequence"/>
</dbReference>
<dbReference type="EMBL" id="JH711573">
    <property type="protein sequence ID" value="EIW86180.1"/>
    <property type="molecule type" value="Genomic_DNA"/>
</dbReference>
<keyword evidence="4" id="KW-1185">Reference proteome</keyword>
<dbReference type="InterPro" id="IPR045340">
    <property type="entry name" value="DUF6533"/>
</dbReference>
<comment type="caution">
    <text evidence="3">The sequence shown here is derived from an EMBL/GenBank/DDBJ whole genome shotgun (WGS) entry which is preliminary data.</text>
</comment>
<dbReference type="OMA" id="VASCEWI"/>
<dbReference type="OrthoDB" id="2958007at2759"/>
<proteinExistence type="predicted"/>
<feature type="transmembrane region" description="Helical" evidence="1">
    <location>
        <begin position="88"/>
        <end position="106"/>
    </location>
</feature>
<name>A0A5M3N427_CONPW</name>
<evidence type="ECO:0000313" key="4">
    <source>
        <dbReference type="Proteomes" id="UP000053558"/>
    </source>
</evidence>
<dbReference type="RefSeq" id="XP_007763084.1">
    <property type="nucleotide sequence ID" value="XM_007764894.1"/>
</dbReference>
<gene>
    <name evidence="3" type="ORF">CONPUDRAFT_160999</name>
</gene>
<reference evidence="4" key="1">
    <citation type="journal article" date="2012" name="Science">
        <title>The Paleozoic origin of enzymatic lignin decomposition reconstructed from 31 fungal genomes.</title>
        <authorList>
            <person name="Floudas D."/>
            <person name="Binder M."/>
            <person name="Riley R."/>
            <person name="Barry K."/>
            <person name="Blanchette R.A."/>
            <person name="Henrissat B."/>
            <person name="Martinez A.T."/>
            <person name="Otillar R."/>
            <person name="Spatafora J.W."/>
            <person name="Yadav J.S."/>
            <person name="Aerts A."/>
            <person name="Benoit I."/>
            <person name="Boyd A."/>
            <person name="Carlson A."/>
            <person name="Copeland A."/>
            <person name="Coutinho P.M."/>
            <person name="de Vries R.P."/>
            <person name="Ferreira P."/>
            <person name="Findley K."/>
            <person name="Foster B."/>
            <person name="Gaskell J."/>
            <person name="Glotzer D."/>
            <person name="Gorecki P."/>
            <person name="Heitman J."/>
            <person name="Hesse C."/>
            <person name="Hori C."/>
            <person name="Igarashi K."/>
            <person name="Jurgens J.A."/>
            <person name="Kallen N."/>
            <person name="Kersten P."/>
            <person name="Kohler A."/>
            <person name="Kuees U."/>
            <person name="Kumar T.K.A."/>
            <person name="Kuo A."/>
            <person name="LaButti K."/>
            <person name="Larrondo L.F."/>
            <person name="Lindquist E."/>
            <person name="Ling A."/>
            <person name="Lombard V."/>
            <person name="Lucas S."/>
            <person name="Lundell T."/>
            <person name="Martin R."/>
            <person name="McLaughlin D.J."/>
            <person name="Morgenstern I."/>
            <person name="Morin E."/>
            <person name="Murat C."/>
            <person name="Nagy L.G."/>
            <person name="Nolan M."/>
            <person name="Ohm R.A."/>
            <person name="Patyshakuliyeva A."/>
            <person name="Rokas A."/>
            <person name="Ruiz-Duenas F.J."/>
            <person name="Sabat G."/>
            <person name="Salamov A."/>
            <person name="Samejima M."/>
            <person name="Schmutz J."/>
            <person name="Slot J.C."/>
            <person name="St John F."/>
            <person name="Stenlid J."/>
            <person name="Sun H."/>
            <person name="Sun S."/>
            <person name="Syed K."/>
            <person name="Tsang A."/>
            <person name="Wiebenga A."/>
            <person name="Young D."/>
            <person name="Pisabarro A."/>
            <person name="Eastwood D.C."/>
            <person name="Martin F."/>
            <person name="Cullen D."/>
            <person name="Grigoriev I.V."/>
            <person name="Hibbett D.S."/>
        </authorList>
    </citation>
    <scope>NUCLEOTIDE SEQUENCE [LARGE SCALE GENOMIC DNA]</scope>
    <source>
        <strain evidence="4">RWD-64-598 SS2</strain>
    </source>
</reference>
<evidence type="ECO:0000256" key="1">
    <source>
        <dbReference type="SAM" id="Phobius"/>
    </source>
</evidence>
<feature type="transmembrane region" description="Helical" evidence="1">
    <location>
        <begin position="52"/>
        <end position="68"/>
    </location>
</feature>
<keyword evidence="1" id="KW-1133">Transmembrane helix</keyword>
<sequence>MQDWDADAVLRSYQTRDYIGVAITAFWFYDYMIELNAECTFMRHARLRKTKVIYLLTRLLPFAARAARFKYDLSVSPTLTECKRLSNAMTGLTTLIVFLAEVLFALRTYALWRRSRAVLILLIVSFVVATIGSVAAWYIPVGAKTTIISLPRSSVTGCAIVTSRVSLALTYSFLIALEMELITLNAMRGIRVRRETRARLIEVLVRHNVLYYVCGLVFTITNVIMGVVENYGDVEIFQDLQIYIHAILSTRMHRMLWFNSEHDSDGLDVTTATAEPQ</sequence>
<feature type="transmembrane region" description="Helical" evidence="1">
    <location>
        <begin position="169"/>
        <end position="188"/>
    </location>
</feature>
<dbReference type="KEGG" id="cput:CONPUDRAFT_160999"/>
<feature type="transmembrane region" description="Helical" evidence="1">
    <location>
        <begin position="209"/>
        <end position="228"/>
    </location>
</feature>
<dbReference type="Pfam" id="PF20151">
    <property type="entry name" value="DUF6533"/>
    <property type="match status" value="1"/>
</dbReference>
<organism evidence="3 4">
    <name type="scientific">Coniophora puteana (strain RWD-64-598)</name>
    <name type="common">Brown rot fungus</name>
    <dbReference type="NCBI Taxonomy" id="741705"/>
    <lineage>
        <taxon>Eukaryota</taxon>
        <taxon>Fungi</taxon>
        <taxon>Dikarya</taxon>
        <taxon>Basidiomycota</taxon>
        <taxon>Agaricomycotina</taxon>
        <taxon>Agaricomycetes</taxon>
        <taxon>Agaricomycetidae</taxon>
        <taxon>Boletales</taxon>
        <taxon>Coniophorineae</taxon>
        <taxon>Coniophoraceae</taxon>
        <taxon>Coniophora</taxon>
    </lineage>
</organism>
<accession>A0A5M3N427</accession>
<feature type="transmembrane region" description="Helical" evidence="1">
    <location>
        <begin position="118"/>
        <end position="139"/>
    </location>
</feature>